<proteinExistence type="predicted"/>
<evidence type="ECO:0000259" key="1">
    <source>
        <dbReference type="Pfam" id="PF21805"/>
    </source>
</evidence>
<organism evidence="2">
    <name type="scientific">viral metagenome</name>
    <dbReference type="NCBI Taxonomy" id="1070528"/>
    <lineage>
        <taxon>unclassified sequences</taxon>
        <taxon>metagenomes</taxon>
        <taxon>organismal metagenomes</taxon>
    </lineage>
</organism>
<evidence type="ECO:0000313" key="2">
    <source>
        <dbReference type="EMBL" id="QJA91152.1"/>
    </source>
</evidence>
<gene>
    <name evidence="2" type="ORF">MM415B03450_0012</name>
</gene>
<dbReference type="InterPro" id="IPR048667">
    <property type="entry name" value="Imm5-like"/>
</dbReference>
<sequence>MLYTTFAKAKEDNACTGSYKKMAKYLGGVRKYGEDKPIPLDEVLKVCGLQDAIWSLGCTTEPSEDILIEFACRCAEHVLHIFEDKYPDDKRPRQAIEAAKLCITDKSTTAWAAAGTAAWAARTAAWAARTAAGAAWAAETEWQSQTLLELIGGK</sequence>
<feature type="domain" description="Imm-5-like" evidence="1">
    <location>
        <begin position="61"/>
        <end position="132"/>
    </location>
</feature>
<accession>A0A6M3LBZ1</accession>
<dbReference type="AlphaFoldDB" id="A0A6M3LBZ1"/>
<name>A0A6M3LBZ1_9ZZZZ</name>
<reference evidence="2" key="1">
    <citation type="submission" date="2020-03" db="EMBL/GenBank/DDBJ databases">
        <title>The deep terrestrial virosphere.</title>
        <authorList>
            <person name="Holmfeldt K."/>
            <person name="Nilsson E."/>
            <person name="Simone D."/>
            <person name="Lopez-Fernandez M."/>
            <person name="Wu X."/>
            <person name="de Brujin I."/>
            <person name="Lundin D."/>
            <person name="Andersson A."/>
            <person name="Bertilsson S."/>
            <person name="Dopson M."/>
        </authorList>
    </citation>
    <scope>NUCLEOTIDE SEQUENCE</scope>
    <source>
        <strain evidence="2">MM415B03450</strain>
    </source>
</reference>
<dbReference type="EMBL" id="MT142965">
    <property type="protein sequence ID" value="QJA91152.1"/>
    <property type="molecule type" value="Genomic_DNA"/>
</dbReference>
<protein>
    <recommendedName>
        <fullName evidence="1">Imm-5-like domain-containing protein</fullName>
    </recommendedName>
</protein>
<dbReference type="Pfam" id="PF21805">
    <property type="entry name" value="Imm5_like"/>
    <property type="match status" value="1"/>
</dbReference>